<dbReference type="SUPFAM" id="SSF103506">
    <property type="entry name" value="Mitochondrial carrier"/>
    <property type="match status" value="1"/>
</dbReference>
<keyword evidence="7" id="KW-0805">Transcription regulation</keyword>
<feature type="region of interest" description="Disordered" evidence="13">
    <location>
        <begin position="684"/>
        <end position="707"/>
    </location>
</feature>
<dbReference type="Pfam" id="PF04082">
    <property type="entry name" value="Fungal_trans"/>
    <property type="match status" value="1"/>
</dbReference>
<keyword evidence="8" id="KW-0238">DNA-binding</keyword>
<keyword evidence="4" id="KW-0479">Metal-binding</keyword>
<evidence type="ECO:0000256" key="10">
    <source>
        <dbReference type="ARBA" id="ARBA00023163"/>
    </source>
</evidence>
<accession>A0A9W9QVG1</accession>
<protein>
    <submittedName>
        <fullName evidence="15">Transcriptional regulator family: Fungal Specific TF</fullName>
    </submittedName>
</protein>
<dbReference type="InterPro" id="IPR018108">
    <property type="entry name" value="MCP_transmembrane"/>
</dbReference>
<dbReference type="SMART" id="SM00906">
    <property type="entry name" value="Fungal_trans"/>
    <property type="match status" value="1"/>
</dbReference>
<keyword evidence="9 12" id="KW-0472">Membrane</keyword>
<dbReference type="EMBL" id="JAPZBQ010000002">
    <property type="protein sequence ID" value="KAJ5344793.1"/>
    <property type="molecule type" value="Genomic_DNA"/>
</dbReference>
<keyword evidence="10" id="KW-0804">Transcription</keyword>
<dbReference type="Gene3D" id="4.10.240.10">
    <property type="entry name" value="Zn(2)-C6 fungal-type DNA-binding domain"/>
    <property type="match status" value="1"/>
</dbReference>
<gene>
    <name evidence="15" type="ORF">N7452_002797</name>
</gene>
<keyword evidence="6" id="KW-1133">Transmembrane helix</keyword>
<evidence type="ECO:0000256" key="5">
    <source>
        <dbReference type="ARBA" id="ARBA00022792"/>
    </source>
</evidence>
<dbReference type="GO" id="GO:0005634">
    <property type="term" value="C:nucleus"/>
    <property type="evidence" value="ECO:0007669"/>
    <property type="project" value="UniProtKB-SubCell"/>
</dbReference>
<keyword evidence="5" id="KW-0999">Mitochondrion inner membrane</keyword>
<evidence type="ECO:0000256" key="9">
    <source>
        <dbReference type="ARBA" id="ARBA00023136"/>
    </source>
</evidence>
<dbReference type="InterPro" id="IPR036864">
    <property type="entry name" value="Zn2-C6_fun-type_DNA-bd_sf"/>
</dbReference>
<dbReference type="GO" id="GO:0000981">
    <property type="term" value="F:DNA-binding transcription factor activity, RNA polymerase II-specific"/>
    <property type="evidence" value="ECO:0007669"/>
    <property type="project" value="InterPro"/>
</dbReference>
<dbReference type="InterPro" id="IPR001138">
    <property type="entry name" value="Zn2Cys6_DnaBD"/>
</dbReference>
<dbReference type="AlphaFoldDB" id="A0A9W9QVG1"/>
<evidence type="ECO:0000256" key="1">
    <source>
        <dbReference type="ARBA" id="ARBA00004123"/>
    </source>
</evidence>
<evidence type="ECO:0000256" key="11">
    <source>
        <dbReference type="ARBA" id="ARBA00023242"/>
    </source>
</evidence>
<dbReference type="GO" id="GO:0008270">
    <property type="term" value="F:zinc ion binding"/>
    <property type="evidence" value="ECO:0007669"/>
    <property type="project" value="InterPro"/>
</dbReference>
<feature type="domain" description="Xylanolytic transcriptional activator regulatory" evidence="14">
    <location>
        <begin position="243"/>
        <end position="315"/>
    </location>
</feature>
<dbReference type="GO" id="GO:0006351">
    <property type="term" value="P:DNA-templated transcription"/>
    <property type="evidence" value="ECO:0007669"/>
    <property type="project" value="InterPro"/>
</dbReference>
<evidence type="ECO:0000256" key="13">
    <source>
        <dbReference type="SAM" id="MobiDB-lite"/>
    </source>
</evidence>
<evidence type="ECO:0000256" key="7">
    <source>
        <dbReference type="ARBA" id="ARBA00023015"/>
    </source>
</evidence>
<keyword evidence="3 12" id="KW-0812">Transmembrane</keyword>
<dbReference type="InterPro" id="IPR007219">
    <property type="entry name" value="XnlR_reg_dom"/>
</dbReference>
<sequence>MDVRLLPSLSACPHRRSRRKKTKCTGDRPICYHCRRNRLACVYEPYSATVAENPSVPNPPMSLPSAAINLNNIELLQRISTIESRLAQISGTTRQYATQNSRVCTRYQYVVADSPAPLPQAIYQENTNLPPPHVLSSVIDTYFLRVHNQPYSYFQETSFRQRLESDSLPRCLVLAVLSSAVRFSTHAFYAGQTRQASEKYARESWLSVLGDHLTMEDNLNVHVVQTVNLLAVVDYTAGRARSGWLKIGLAARISQDLHLMAEPDVWLSYSEQEEQRRAFWSIYLLDKLISCGRSRPLVILDEDCELQLPCDENRFRHGEWRKTSTIDQLLNWNSKLTESPSPFALVVLMASIFGRCTRYVHQSKKMEEIPPWDPKSEFSAINSSLLLLESYSKSSNWQLSDILHGSVQADATVDRQEIGHLIFAHTLFHLCHCLLNHPFLVRRWLKPYGAKAPASFSSRALQDGCDHAAQLMDLLQQANNHGCLVESSFYAYCIAVAGGIHSLATHFNQDRGRETNNVIYLQQSIDSLERLAKLWVHAGNIAASLREFHSISQPFATLLDPSHLMDELDFGSEEVMWSMIDYAILGADPSKKQLSPKTGANLPSPTSWALGAGMLWQDGYSPGGNILGGITPSMRLEEVEQLLNCSPRPTSPWEGVVSGTTAAILANFIVYPLDIVKTRLQVQVRRHRKETTDREKPTTAEGTSDDHANYDGLLAAVSQIVREEGISGLYNGLASSILGTASMNFAYFYWSTAARSFQVSTFKRHGISDTNSITKELVLGAVGGALAQLCTNPIAVISTRQQTRRDDHKRSMWETMLEIVQSEDGWTGLWRGFKVNLILVINPMITYGVYQWLREGLLALRKGKRLGSTDAFLLGALSKVLATIATHPLIVAKTMLQSKPPHCRIGRPFSGFTEVIRYIVRNEGLSRLYKGLAPQIIKGFLVQGLMMMLRER</sequence>
<evidence type="ECO:0000256" key="2">
    <source>
        <dbReference type="ARBA" id="ARBA00004141"/>
    </source>
</evidence>
<feature type="repeat" description="Solcar" evidence="12">
    <location>
        <begin position="866"/>
        <end position="952"/>
    </location>
</feature>
<evidence type="ECO:0000259" key="14">
    <source>
        <dbReference type="SMART" id="SM00906"/>
    </source>
</evidence>
<reference evidence="15" key="2">
    <citation type="journal article" date="2023" name="IMA Fungus">
        <title>Comparative genomic study of the Penicillium genus elucidates a diverse pangenome and 15 lateral gene transfer events.</title>
        <authorList>
            <person name="Petersen C."/>
            <person name="Sorensen T."/>
            <person name="Nielsen M.R."/>
            <person name="Sondergaard T.E."/>
            <person name="Sorensen J.L."/>
            <person name="Fitzpatrick D.A."/>
            <person name="Frisvad J.C."/>
            <person name="Nielsen K.L."/>
        </authorList>
    </citation>
    <scope>NUCLEOTIDE SEQUENCE</scope>
    <source>
        <strain evidence="15">IBT 35673</strain>
    </source>
</reference>
<organism evidence="15 16">
    <name type="scientific">Penicillium brevicompactum</name>
    <dbReference type="NCBI Taxonomy" id="5074"/>
    <lineage>
        <taxon>Eukaryota</taxon>
        <taxon>Fungi</taxon>
        <taxon>Dikarya</taxon>
        <taxon>Ascomycota</taxon>
        <taxon>Pezizomycotina</taxon>
        <taxon>Eurotiomycetes</taxon>
        <taxon>Eurotiomycetidae</taxon>
        <taxon>Eurotiales</taxon>
        <taxon>Aspergillaceae</taxon>
        <taxon>Penicillium</taxon>
    </lineage>
</organism>
<dbReference type="InterPro" id="IPR050815">
    <property type="entry name" value="TF_fung"/>
</dbReference>
<reference evidence="15" key="1">
    <citation type="submission" date="2022-12" db="EMBL/GenBank/DDBJ databases">
        <authorList>
            <person name="Petersen C."/>
        </authorList>
    </citation>
    <scope>NUCLEOTIDE SEQUENCE</scope>
    <source>
        <strain evidence="15">IBT 35673</strain>
    </source>
</reference>
<dbReference type="PANTHER" id="PTHR47338:SF4">
    <property type="entry name" value="ZN(II)2CYS6 TRANSCRIPTION FACTOR (EUROFUNG)"/>
    <property type="match status" value="1"/>
</dbReference>
<evidence type="ECO:0000256" key="6">
    <source>
        <dbReference type="ARBA" id="ARBA00022989"/>
    </source>
</evidence>
<dbReference type="GO" id="GO:0016020">
    <property type="term" value="C:membrane"/>
    <property type="evidence" value="ECO:0007669"/>
    <property type="project" value="UniProtKB-SubCell"/>
</dbReference>
<dbReference type="Proteomes" id="UP001147695">
    <property type="component" value="Unassembled WGS sequence"/>
</dbReference>
<keyword evidence="5" id="KW-0496">Mitochondrion</keyword>
<feature type="repeat" description="Solcar" evidence="12">
    <location>
        <begin position="771"/>
        <end position="856"/>
    </location>
</feature>
<evidence type="ECO:0000313" key="15">
    <source>
        <dbReference type="EMBL" id="KAJ5344793.1"/>
    </source>
</evidence>
<keyword evidence="11" id="KW-0539">Nucleus</keyword>
<dbReference type="CDD" id="cd12148">
    <property type="entry name" value="fungal_TF_MHR"/>
    <property type="match status" value="1"/>
</dbReference>
<dbReference type="Pfam" id="PF00153">
    <property type="entry name" value="Mito_carr"/>
    <property type="match status" value="3"/>
</dbReference>
<evidence type="ECO:0000256" key="3">
    <source>
        <dbReference type="ARBA" id="ARBA00022692"/>
    </source>
</evidence>
<dbReference type="GO" id="GO:0003677">
    <property type="term" value="F:DNA binding"/>
    <property type="evidence" value="ECO:0007669"/>
    <property type="project" value="UniProtKB-KW"/>
</dbReference>
<evidence type="ECO:0000256" key="4">
    <source>
        <dbReference type="ARBA" id="ARBA00022723"/>
    </source>
</evidence>
<feature type="compositionally biased region" description="Basic and acidic residues" evidence="13">
    <location>
        <begin position="690"/>
        <end position="707"/>
    </location>
</feature>
<dbReference type="Pfam" id="PF00172">
    <property type="entry name" value="Zn_clus"/>
    <property type="match status" value="1"/>
</dbReference>
<name>A0A9W9QVG1_PENBR</name>
<comment type="subcellular location">
    <subcellularLocation>
        <location evidence="2">Membrane</location>
        <topology evidence="2">Multi-pass membrane protein</topology>
    </subcellularLocation>
    <subcellularLocation>
        <location evidence="1">Nucleus</location>
    </subcellularLocation>
</comment>
<dbReference type="Gene3D" id="1.50.40.10">
    <property type="entry name" value="Mitochondrial carrier domain"/>
    <property type="match status" value="2"/>
</dbReference>
<feature type="repeat" description="Solcar" evidence="12">
    <location>
        <begin position="650"/>
        <end position="757"/>
    </location>
</feature>
<dbReference type="PANTHER" id="PTHR47338">
    <property type="entry name" value="ZN(II)2CYS6 TRANSCRIPTION FACTOR (EUROFUNG)-RELATED"/>
    <property type="match status" value="1"/>
</dbReference>
<evidence type="ECO:0000256" key="8">
    <source>
        <dbReference type="ARBA" id="ARBA00023125"/>
    </source>
</evidence>
<evidence type="ECO:0000313" key="16">
    <source>
        <dbReference type="Proteomes" id="UP001147695"/>
    </source>
</evidence>
<evidence type="ECO:0000256" key="12">
    <source>
        <dbReference type="PROSITE-ProRule" id="PRU00282"/>
    </source>
</evidence>
<dbReference type="InterPro" id="IPR023395">
    <property type="entry name" value="MCP_dom_sf"/>
</dbReference>
<dbReference type="CDD" id="cd00067">
    <property type="entry name" value="GAL4"/>
    <property type="match status" value="1"/>
</dbReference>
<proteinExistence type="predicted"/>
<comment type="caution">
    <text evidence="15">The sequence shown here is derived from an EMBL/GenBank/DDBJ whole genome shotgun (WGS) entry which is preliminary data.</text>
</comment>
<dbReference type="PROSITE" id="PS50920">
    <property type="entry name" value="SOLCAR"/>
    <property type="match status" value="3"/>
</dbReference>